<dbReference type="OrthoDB" id="9798569at2"/>
<organism evidence="2 3">
    <name type="scientific">Pararhizobium mangrovi</name>
    <dbReference type="NCBI Taxonomy" id="2590452"/>
    <lineage>
        <taxon>Bacteria</taxon>
        <taxon>Pseudomonadati</taxon>
        <taxon>Pseudomonadota</taxon>
        <taxon>Alphaproteobacteria</taxon>
        <taxon>Hyphomicrobiales</taxon>
        <taxon>Rhizobiaceae</taxon>
        <taxon>Rhizobium/Agrobacterium group</taxon>
        <taxon>Pararhizobium</taxon>
    </lineage>
</organism>
<evidence type="ECO:0000313" key="2">
    <source>
        <dbReference type="EMBL" id="TPW31310.1"/>
    </source>
</evidence>
<proteinExistence type="predicted"/>
<evidence type="ECO:0000256" key="1">
    <source>
        <dbReference type="SAM" id="SignalP"/>
    </source>
</evidence>
<accession>A0A506UBJ1</accession>
<sequence length="387" mass="42873">MRTRRRCGGRMMIVYRFLQWARSASAADRAKAAHLLARAYLESRLAPLEREAAETAMIYLLDDPSPNVRLSLAETLADDRGAPRALVLSLARDQRTIASVIVERSPVLLDRDLVDLVGEAGEAMRMTIARRQNLSIGVVAALVEIGSVDLVCRLLDRDDIAIANVSLARIAERFGVDAAIRMRLLDRDALPGAIRHDLILRVGDALATHALLRATMGHERVRRVTDEACTQATLALAGEVPTTEMPALVEHLRISGRLTSAFLLHALCAKRPDFFVTAVARLSGYREQRVQSLLDGGRTQALNALFRSAGLFDEVLDVMVEATTMRRLCRSDLAAFPAKLATQYADRRRKSPVVDDLLLRLERMDRNARRERARLFASEAENAVHAA</sequence>
<dbReference type="InterPro" id="IPR019285">
    <property type="entry name" value="DUF2336"/>
</dbReference>
<dbReference type="InterPro" id="IPR014598">
    <property type="entry name" value="UCP035865"/>
</dbReference>
<evidence type="ECO:0000313" key="3">
    <source>
        <dbReference type="Proteomes" id="UP000320314"/>
    </source>
</evidence>
<reference evidence="2 3" key="1">
    <citation type="submission" date="2019-06" db="EMBL/GenBank/DDBJ databases">
        <authorList>
            <person name="Li M."/>
        </authorList>
    </citation>
    <scope>NUCLEOTIDE SEQUENCE [LARGE SCALE GENOMIC DNA]</scope>
    <source>
        <strain evidence="2 3">BGMRC6574</strain>
    </source>
</reference>
<dbReference type="AlphaFoldDB" id="A0A506UBJ1"/>
<dbReference type="Proteomes" id="UP000320314">
    <property type="component" value="Unassembled WGS sequence"/>
</dbReference>
<keyword evidence="1" id="KW-0732">Signal</keyword>
<name>A0A506UBJ1_9HYPH</name>
<dbReference type="PIRSF" id="PIRSF035865">
    <property type="entry name" value="UCP035865"/>
    <property type="match status" value="1"/>
</dbReference>
<comment type="caution">
    <text evidence="2">The sequence shown here is derived from an EMBL/GenBank/DDBJ whole genome shotgun (WGS) entry which is preliminary data.</text>
</comment>
<feature type="chain" id="PRO_5021442955" evidence="1">
    <location>
        <begin position="27"/>
        <end position="387"/>
    </location>
</feature>
<dbReference type="Pfam" id="PF10098">
    <property type="entry name" value="DUF2336"/>
    <property type="match status" value="1"/>
</dbReference>
<keyword evidence="3" id="KW-1185">Reference proteome</keyword>
<protein>
    <submittedName>
        <fullName evidence="2">DUF2336 domain-containing protein</fullName>
    </submittedName>
</protein>
<dbReference type="EMBL" id="VHLH01000004">
    <property type="protein sequence ID" value="TPW31310.1"/>
    <property type="molecule type" value="Genomic_DNA"/>
</dbReference>
<gene>
    <name evidence="2" type="ORF">FJU11_03700</name>
</gene>
<feature type="signal peptide" evidence="1">
    <location>
        <begin position="1"/>
        <end position="26"/>
    </location>
</feature>